<sequence>MEVCLKISLVSCKYRRLRYTQCVSVFLGCPCACTCKDLGKIYLTKFDKDPAFFA</sequence>
<reference evidence="1" key="1">
    <citation type="journal article" date="2008" name="BMC Genomics">
        <title>A conifer genomics resource of 200,000 spruce (Picea spp.) ESTs and 6,464 high-quality, sequence-finished full-length cDNAs for Sitka spruce (Picea sitchensis).</title>
        <authorList>
            <person name="Ralph S.G."/>
            <person name="Chun H.J."/>
            <person name="Kolosova N."/>
            <person name="Cooper D."/>
            <person name="Oddy C."/>
            <person name="Ritland C.E."/>
            <person name="Kirkpatrick R."/>
            <person name="Moore R."/>
            <person name="Barber S."/>
            <person name="Holt R.A."/>
            <person name="Jones S.J."/>
            <person name="Marra M.A."/>
            <person name="Douglas C.J."/>
            <person name="Ritland K."/>
            <person name="Bohlmann J."/>
        </authorList>
    </citation>
    <scope>NUCLEOTIDE SEQUENCE</scope>
    <source>
        <tissue evidence="1">Green portion of the leader tissue</tissue>
    </source>
</reference>
<dbReference type="PROSITE" id="PS51257">
    <property type="entry name" value="PROKAR_LIPOPROTEIN"/>
    <property type="match status" value="1"/>
</dbReference>
<dbReference type="AlphaFoldDB" id="A9NLU5"/>
<organism evidence="1">
    <name type="scientific">Picea sitchensis</name>
    <name type="common">Sitka spruce</name>
    <name type="synonym">Pinus sitchensis</name>
    <dbReference type="NCBI Taxonomy" id="3332"/>
    <lineage>
        <taxon>Eukaryota</taxon>
        <taxon>Viridiplantae</taxon>
        <taxon>Streptophyta</taxon>
        <taxon>Embryophyta</taxon>
        <taxon>Tracheophyta</taxon>
        <taxon>Spermatophyta</taxon>
        <taxon>Pinopsida</taxon>
        <taxon>Pinidae</taxon>
        <taxon>Conifers I</taxon>
        <taxon>Pinales</taxon>
        <taxon>Pinaceae</taxon>
        <taxon>Picea</taxon>
    </lineage>
</organism>
<dbReference type="EMBL" id="EF082234">
    <property type="protein sequence ID" value="ABK21606.1"/>
    <property type="molecule type" value="mRNA"/>
</dbReference>
<evidence type="ECO:0000313" key="1">
    <source>
        <dbReference type="EMBL" id="ABK21606.1"/>
    </source>
</evidence>
<name>A9NLU5_PICSI</name>
<accession>A9NLU5</accession>
<proteinExistence type="evidence at transcript level"/>
<protein>
    <submittedName>
        <fullName evidence="1">Uncharacterized protein</fullName>
    </submittedName>
</protein>